<evidence type="ECO:0008006" key="3">
    <source>
        <dbReference type="Google" id="ProtNLM"/>
    </source>
</evidence>
<feature type="compositionally biased region" description="Low complexity" evidence="1">
    <location>
        <begin position="45"/>
        <end position="54"/>
    </location>
</feature>
<name>A0A6C0E810_9ZZZZ</name>
<feature type="region of interest" description="Disordered" evidence="1">
    <location>
        <begin position="109"/>
        <end position="164"/>
    </location>
</feature>
<organism evidence="2">
    <name type="scientific">viral metagenome</name>
    <dbReference type="NCBI Taxonomy" id="1070528"/>
    <lineage>
        <taxon>unclassified sequences</taxon>
        <taxon>metagenomes</taxon>
        <taxon>organismal metagenomes</taxon>
    </lineage>
</organism>
<dbReference type="AlphaFoldDB" id="A0A6C0E810"/>
<sequence length="455" mass="49550">MNPTGSNDTDRDLASQQQLNAKAKKESGSLQKGRGSHQKGHGSHQKGSGSLQKGHGSLQKGRGSCSNRYGSLSEETETDTDVEPVDEDTGIGAASAALSADIEAAKAHGTEAASVAQDDAAAETHGTEASSVAQDEGFASPRGRGRPRKNPGDMTRKNFDETFSRPTEKCPFDQAFHSNAKEMIGNMLSTGPGYNSFLCQTCLTIIRTQQQQQKNPSFCSVECFLEAEECAIGAVVCAVTEVAEEDNAKKPKPVVILGREMRGHINGHEIPGGGRKKNPNPKKGEPLFSESTKQNAAREFCEEIGLTGVLDFSSVPMFPRVLWYRKGKGKDLVCYFVYVLRMVGFDLKLANNAIKSRSQKSDLEIPADMKELNQIIAVPLENLKAHFTSRQQVTDTSGQLVTRISTRWRNFFMNEASLEMLIALSADQSVNALEIHPGESSYLFEASQLPLKYKV</sequence>
<feature type="compositionally biased region" description="Acidic residues" evidence="1">
    <location>
        <begin position="74"/>
        <end position="89"/>
    </location>
</feature>
<accession>A0A6C0E810</accession>
<feature type="region of interest" description="Disordered" evidence="1">
    <location>
        <begin position="266"/>
        <end position="289"/>
    </location>
</feature>
<dbReference type="EMBL" id="MN739748">
    <property type="protein sequence ID" value="QHT24700.1"/>
    <property type="molecule type" value="Genomic_DNA"/>
</dbReference>
<feature type="region of interest" description="Disordered" evidence="1">
    <location>
        <begin position="1"/>
        <end position="90"/>
    </location>
</feature>
<feature type="compositionally biased region" description="Basic and acidic residues" evidence="1">
    <location>
        <begin position="150"/>
        <end position="164"/>
    </location>
</feature>
<dbReference type="SUPFAM" id="SSF55811">
    <property type="entry name" value="Nudix"/>
    <property type="match status" value="1"/>
</dbReference>
<evidence type="ECO:0000256" key="1">
    <source>
        <dbReference type="SAM" id="MobiDB-lite"/>
    </source>
</evidence>
<proteinExistence type="predicted"/>
<evidence type="ECO:0000313" key="2">
    <source>
        <dbReference type="EMBL" id="QHT24700.1"/>
    </source>
</evidence>
<dbReference type="Gene3D" id="3.90.79.10">
    <property type="entry name" value="Nucleoside Triphosphate Pyrophosphohydrolase"/>
    <property type="match status" value="1"/>
</dbReference>
<protein>
    <recommendedName>
        <fullName evidence="3">Nudix hydrolase domain-containing protein</fullName>
    </recommendedName>
</protein>
<feature type="compositionally biased region" description="Basic residues" evidence="1">
    <location>
        <begin position="34"/>
        <end position="44"/>
    </location>
</feature>
<reference evidence="2" key="1">
    <citation type="journal article" date="2020" name="Nature">
        <title>Giant virus diversity and host interactions through global metagenomics.</title>
        <authorList>
            <person name="Schulz F."/>
            <person name="Roux S."/>
            <person name="Paez-Espino D."/>
            <person name="Jungbluth S."/>
            <person name="Walsh D.A."/>
            <person name="Denef V.J."/>
            <person name="McMahon K.D."/>
            <person name="Konstantinidis K.T."/>
            <person name="Eloe-Fadrosh E.A."/>
            <person name="Kyrpides N.C."/>
            <person name="Woyke T."/>
        </authorList>
    </citation>
    <scope>NUCLEOTIDE SEQUENCE</scope>
    <source>
        <strain evidence="2">GVMAG-M-3300023179-150</strain>
    </source>
</reference>
<dbReference type="InterPro" id="IPR015797">
    <property type="entry name" value="NUDIX_hydrolase-like_dom_sf"/>
</dbReference>